<comment type="similarity">
    <text evidence="2">Belongs to the TMEM14 family.</text>
</comment>
<keyword evidence="4 6" id="KW-1133">Transmembrane helix</keyword>
<dbReference type="GeneID" id="16992182"/>
<feature type="transmembrane region" description="Helical" evidence="6">
    <location>
        <begin position="150"/>
        <end position="169"/>
    </location>
</feature>
<keyword evidence="8" id="KW-1185">Reference proteome</keyword>
<dbReference type="OrthoDB" id="5620at2759"/>
<organism evidence="7 8">
    <name type="scientific">Cyanidioschyzon merolae (strain NIES-3377 / 10D)</name>
    <name type="common">Unicellular red alga</name>
    <dbReference type="NCBI Taxonomy" id="280699"/>
    <lineage>
        <taxon>Eukaryota</taxon>
        <taxon>Rhodophyta</taxon>
        <taxon>Bangiophyceae</taxon>
        <taxon>Cyanidiales</taxon>
        <taxon>Cyanidiaceae</taxon>
        <taxon>Cyanidioschyzon</taxon>
    </lineage>
</organism>
<dbReference type="HOGENOM" id="CLU_1557475_0_0_1"/>
<proteinExistence type="inferred from homology"/>
<keyword evidence="5 6" id="KW-0472">Membrane</keyword>
<evidence type="ECO:0000256" key="2">
    <source>
        <dbReference type="ARBA" id="ARBA00007590"/>
    </source>
</evidence>
<evidence type="ECO:0000256" key="6">
    <source>
        <dbReference type="SAM" id="Phobius"/>
    </source>
</evidence>
<dbReference type="RefSeq" id="XP_005535066.1">
    <property type="nucleotide sequence ID" value="XM_005535009.1"/>
</dbReference>
<dbReference type="GO" id="GO:0015245">
    <property type="term" value="F:fatty acid transmembrane transporter activity"/>
    <property type="evidence" value="ECO:0007669"/>
    <property type="project" value="TreeGrafter"/>
</dbReference>
<reference evidence="7 8" key="2">
    <citation type="journal article" date="2007" name="BMC Biol.">
        <title>A 100%-complete sequence reveals unusually simple genomic features in the hot-spring red alga Cyanidioschyzon merolae.</title>
        <authorList>
            <person name="Nozaki H."/>
            <person name="Takano H."/>
            <person name="Misumi O."/>
            <person name="Terasawa K."/>
            <person name="Matsuzaki M."/>
            <person name="Maruyama S."/>
            <person name="Nishida K."/>
            <person name="Yagisawa F."/>
            <person name="Yoshida Y."/>
            <person name="Fujiwara T."/>
            <person name="Takio S."/>
            <person name="Tamura K."/>
            <person name="Chung S.J."/>
            <person name="Nakamura S."/>
            <person name="Kuroiwa H."/>
            <person name="Tanaka K."/>
            <person name="Sato N."/>
            <person name="Kuroiwa T."/>
        </authorList>
    </citation>
    <scope>NUCLEOTIDE SEQUENCE [LARGE SCALE GENOMIC DNA]</scope>
    <source>
        <strain evidence="7 8">10D</strain>
    </source>
</reference>
<evidence type="ECO:0000256" key="1">
    <source>
        <dbReference type="ARBA" id="ARBA00004370"/>
    </source>
</evidence>
<name>M1V3K0_CYAM1</name>
<accession>M1V3K0</accession>
<dbReference type="Proteomes" id="UP000007014">
    <property type="component" value="Chromosome 1"/>
</dbReference>
<dbReference type="AlphaFoldDB" id="M1V3K0"/>
<dbReference type="InterPro" id="IPR044890">
    <property type="entry name" value="TMEM14_sf"/>
</dbReference>
<gene>
    <name evidence="7" type="ORF">CYME_CMA070C</name>
</gene>
<feature type="transmembrane region" description="Helical" evidence="6">
    <location>
        <begin position="76"/>
        <end position="96"/>
    </location>
</feature>
<evidence type="ECO:0000256" key="4">
    <source>
        <dbReference type="ARBA" id="ARBA00022989"/>
    </source>
</evidence>
<dbReference type="Gramene" id="CMA070CT">
    <property type="protein sequence ID" value="CMA070CT"/>
    <property type="gene ID" value="CMA070C"/>
</dbReference>
<dbReference type="PANTHER" id="PTHR12668">
    <property type="entry name" value="TRANSMEMBRANE PROTEIN 14, 15"/>
    <property type="match status" value="1"/>
</dbReference>
<protein>
    <submittedName>
        <fullName evidence="7">Uncharacterized protein</fullName>
    </submittedName>
</protein>
<dbReference type="OMA" id="HIPRFTA"/>
<dbReference type="KEGG" id="cme:CYME_CMA070C"/>
<dbReference type="PANTHER" id="PTHR12668:SF43">
    <property type="entry name" value="TRANSMEMBRANE PROTEIN 14 HOMOLOG"/>
    <property type="match status" value="1"/>
</dbReference>
<feature type="transmembrane region" description="Helical" evidence="6">
    <location>
        <begin position="125"/>
        <end position="143"/>
    </location>
</feature>
<sequence>MFTVVVPDKAKVFHKERSKLYCSVSTLPRVGVPRSALPGRALVPSRAGRVLHASPSEVYNSKRSRLGRLRATMTETVKIVTLVYAAVMAVGGVGAYARTKSKASIISGLGAAVLLGVAYSQSSIALALGVSLVLTVVFGIRYAKTRKVMPAAILGSVSAAVAIFLAIALTSA</sequence>
<dbReference type="InterPro" id="IPR005349">
    <property type="entry name" value="TMEM14"/>
</dbReference>
<evidence type="ECO:0000256" key="3">
    <source>
        <dbReference type="ARBA" id="ARBA00022692"/>
    </source>
</evidence>
<evidence type="ECO:0000313" key="8">
    <source>
        <dbReference type="Proteomes" id="UP000007014"/>
    </source>
</evidence>
<evidence type="ECO:0000313" key="7">
    <source>
        <dbReference type="EMBL" id="BAM78780.1"/>
    </source>
</evidence>
<evidence type="ECO:0000256" key="5">
    <source>
        <dbReference type="ARBA" id="ARBA00023136"/>
    </source>
</evidence>
<dbReference type="GO" id="GO:0009706">
    <property type="term" value="C:chloroplast inner membrane"/>
    <property type="evidence" value="ECO:0007669"/>
    <property type="project" value="TreeGrafter"/>
</dbReference>
<dbReference type="EMBL" id="AP006483">
    <property type="protein sequence ID" value="BAM78780.1"/>
    <property type="molecule type" value="Genomic_DNA"/>
</dbReference>
<reference evidence="7 8" key="1">
    <citation type="journal article" date="2004" name="Nature">
        <title>Genome sequence of the ultrasmall unicellular red alga Cyanidioschyzon merolae 10D.</title>
        <authorList>
            <person name="Matsuzaki M."/>
            <person name="Misumi O."/>
            <person name="Shin-i T."/>
            <person name="Maruyama S."/>
            <person name="Takahara M."/>
            <person name="Miyagishima S."/>
            <person name="Mori T."/>
            <person name="Nishida K."/>
            <person name="Yagisawa F."/>
            <person name="Nishida K."/>
            <person name="Yoshida Y."/>
            <person name="Nishimura Y."/>
            <person name="Nakao S."/>
            <person name="Kobayashi T."/>
            <person name="Momoyama Y."/>
            <person name="Higashiyama T."/>
            <person name="Minoda A."/>
            <person name="Sano M."/>
            <person name="Nomoto H."/>
            <person name="Oishi K."/>
            <person name="Hayashi H."/>
            <person name="Ohta F."/>
            <person name="Nishizaka S."/>
            <person name="Haga S."/>
            <person name="Miura S."/>
            <person name="Morishita T."/>
            <person name="Kabeya Y."/>
            <person name="Terasawa K."/>
            <person name="Suzuki Y."/>
            <person name="Ishii Y."/>
            <person name="Asakawa S."/>
            <person name="Takano H."/>
            <person name="Ohta N."/>
            <person name="Kuroiwa H."/>
            <person name="Tanaka K."/>
            <person name="Shimizu N."/>
            <person name="Sugano S."/>
            <person name="Sato N."/>
            <person name="Nozaki H."/>
            <person name="Ogasawara N."/>
            <person name="Kohara Y."/>
            <person name="Kuroiwa T."/>
        </authorList>
    </citation>
    <scope>NUCLEOTIDE SEQUENCE [LARGE SCALE GENOMIC DNA]</scope>
    <source>
        <strain evidence="7 8">10D</strain>
    </source>
</reference>
<comment type="subcellular location">
    <subcellularLocation>
        <location evidence="1">Membrane</location>
    </subcellularLocation>
</comment>
<keyword evidence="3 6" id="KW-0812">Transmembrane</keyword>
<dbReference type="Gene3D" id="1.10.10.1740">
    <property type="entry name" value="Transmembrane protein 14-like"/>
    <property type="match status" value="1"/>
</dbReference>
<dbReference type="Pfam" id="PF03647">
    <property type="entry name" value="Tmemb_14"/>
    <property type="match status" value="1"/>
</dbReference>